<evidence type="ECO:0000256" key="1">
    <source>
        <dbReference type="ARBA" id="ARBA00022649"/>
    </source>
</evidence>
<gene>
    <name evidence="2" type="ORF">SSCH_270016</name>
</gene>
<dbReference type="Proteomes" id="UP000046155">
    <property type="component" value="Unassembled WGS sequence"/>
</dbReference>
<dbReference type="InterPro" id="IPR007712">
    <property type="entry name" value="RelE/ParE_toxin"/>
</dbReference>
<protein>
    <submittedName>
        <fullName evidence="2">Addiction module toxin, RelE/StbE family</fullName>
    </submittedName>
</protein>
<accession>A0A0B7MFJ4</accession>
<dbReference type="EMBL" id="CDRZ01000190">
    <property type="protein sequence ID" value="CEO88825.1"/>
    <property type="molecule type" value="Genomic_DNA"/>
</dbReference>
<dbReference type="Pfam" id="PF05016">
    <property type="entry name" value="ParE_toxin"/>
    <property type="match status" value="1"/>
</dbReference>
<dbReference type="RefSeq" id="WP_044664894.1">
    <property type="nucleotide sequence ID" value="NZ_CDRZ01000190.1"/>
</dbReference>
<dbReference type="Gene3D" id="3.30.2310.20">
    <property type="entry name" value="RelE-like"/>
    <property type="match status" value="1"/>
</dbReference>
<proteinExistence type="predicted"/>
<evidence type="ECO:0000313" key="2">
    <source>
        <dbReference type="EMBL" id="CEO88825.1"/>
    </source>
</evidence>
<dbReference type="NCBIfam" id="TIGR02385">
    <property type="entry name" value="RelE_StbE"/>
    <property type="match status" value="1"/>
</dbReference>
<keyword evidence="3" id="KW-1185">Reference proteome</keyword>
<sequence>MNKLYYSPEFLNDLDEIWEYIFESLQNPAAAQNTVNDILDSLEKLQDFSEMGPPLSSVTEIETDYRFLVCGNYLVFYRVKGEDVYIDRILYGRRDYLRILFGNPFEKPTK</sequence>
<reference evidence="3" key="1">
    <citation type="submission" date="2015-01" db="EMBL/GenBank/DDBJ databases">
        <authorList>
            <person name="Manzoor Shahid"/>
            <person name="Zubair Saima"/>
        </authorList>
    </citation>
    <scope>NUCLEOTIDE SEQUENCE [LARGE SCALE GENOMIC DNA]</scope>
    <source>
        <strain evidence="3">Sp3</strain>
    </source>
</reference>
<dbReference type="OrthoDB" id="9806083at2"/>
<keyword evidence="1" id="KW-1277">Toxin-antitoxin system</keyword>
<name>A0A0B7MFJ4_9FIRM</name>
<organism evidence="2 3">
    <name type="scientific">Syntrophaceticus schinkii</name>
    <dbReference type="NCBI Taxonomy" id="499207"/>
    <lineage>
        <taxon>Bacteria</taxon>
        <taxon>Bacillati</taxon>
        <taxon>Bacillota</taxon>
        <taxon>Clostridia</taxon>
        <taxon>Thermoanaerobacterales</taxon>
        <taxon>Thermoanaerobacterales Family III. Incertae Sedis</taxon>
        <taxon>Syntrophaceticus</taxon>
    </lineage>
</organism>
<dbReference type="InterPro" id="IPR035093">
    <property type="entry name" value="RelE/ParE_toxin_dom_sf"/>
</dbReference>
<dbReference type="AlphaFoldDB" id="A0A0B7MFJ4"/>
<evidence type="ECO:0000313" key="3">
    <source>
        <dbReference type="Proteomes" id="UP000046155"/>
    </source>
</evidence>